<evidence type="ECO:0000259" key="6">
    <source>
        <dbReference type="PROSITE" id="PS51296"/>
    </source>
</evidence>
<evidence type="ECO:0000256" key="5">
    <source>
        <dbReference type="ARBA" id="ARBA00023157"/>
    </source>
</evidence>
<organism evidence="7 8">
    <name type="scientific">Paenibacillus urinalis</name>
    <dbReference type="NCBI Taxonomy" id="521520"/>
    <lineage>
        <taxon>Bacteria</taxon>
        <taxon>Bacillati</taxon>
        <taxon>Bacillota</taxon>
        <taxon>Bacilli</taxon>
        <taxon>Bacillales</taxon>
        <taxon>Paenibacillaceae</taxon>
        <taxon>Paenibacillus</taxon>
    </lineage>
</organism>
<evidence type="ECO:0000256" key="2">
    <source>
        <dbReference type="ARBA" id="ARBA00022723"/>
    </source>
</evidence>
<dbReference type="EMBL" id="CP118101">
    <property type="protein sequence ID" value="WDH82373.1"/>
    <property type="molecule type" value="Genomic_DNA"/>
</dbReference>
<dbReference type="PANTHER" id="PTHR13847:SF274">
    <property type="entry name" value="RIESKE 2FE-2S IRON-SULFUR PROTEIN YHFW-RELATED"/>
    <property type="match status" value="1"/>
</dbReference>
<keyword evidence="1" id="KW-0001">2Fe-2S</keyword>
<keyword evidence="4" id="KW-0411">Iron-sulfur</keyword>
<dbReference type="InterPro" id="IPR036922">
    <property type="entry name" value="Rieske_2Fe-2S_sf"/>
</dbReference>
<dbReference type="Gene3D" id="3.50.50.60">
    <property type="entry name" value="FAD/NAD(P)-binding domain"/>
    <property type="match status" value="1"/>
</dbReference>
<keyword evidence="5" id="KW-1015">Disulfide bond</keyword>
<dbReference type="InterPro" id="IPR006076">
    <property type="entry name" value="FAD-dep_OxRdtase"/>
</dbReference>
<dbReference type="PROSITE" id="PS51296">
    <property type="entry name" value="RIESKE"/>
    <property type="match status" value="1"/>
</dbReference>
<dbReference type="Proteomes" id="UP001220962">
    <property type="component" value="Chromosome"/>
</dbReference>
<dbReference type="SUPFAM" id="SSF50022">
    <property type="entry name" value="ISP domain"/>
    <property type="match status" value="1"/>
</dbReference>
<dbReference type="InterPro" id="IPR017941">
    <property type="entry name" value="Rieske_2Fe-2S"/>
</dbReference>
<dbReference type="InterPro" id="IPR005805">
    <property type="entry name" value="Rieske_Fe-S_prot_C"/>
</dbReference>
<reference evidence="7" key="1">
    <citation type="submission" date="2023-02" db="EMBL/GenBank/DDBJ databases">
        <title>Pathogen: clinical or host-associated sample.</title>
        <authorList>
            <person name="Hergert J."/>
            <person name="Casey R."/>
            <person name="Wagner J."/>
            <person name="Young E.L."/>
            <person name="Oakeson K.F."/>
        </authorList>
    </citation>
    <scope>NUCLEOTIDE SEQUENCE</scope>
    <source>
        <strain evidence="7">2022CK-00830</strain>
    </source>
</reference>
<proteinExistence type="predicted"/>
<dbReference type="RefSeq" id="WP_274359148.1">
    <property type="nucleotide sequence ID" value="NZ_CP118101.1"/>
</dbReference>
<dbReference type="PANTHER" id="PTHR13847">
    <property type="entry name" value="SARCOSINE DEHYDROGENASE-RELATED"/>
    <property type="match status" value="1"/>
</dbReference>
<dbReference type="Gene3D" id="3.30.9.10">
    <property type="entry name" value="D-Amino Acid Oxidase, subunit A, domain 2"/>
    <property type="match status" value="1"/>
</dbReference>
<dbReference type="InterPro" id="IPR038010">
    <property type="entry name" value="YhfW_C"/>
</dbReference>
<dbReference type="SUPFAM" id="SSF51905">
    <property type="entry name" value="FAD/NAD(P)-binding domain"/>
    <property type="match status" value="1"/>
</dbReference>
<dbReference type="GO" id="GO:0016705">
    <property type="term" value="F:oxidoreductase activity, acting on paired donors, with incorporation or reduction of molecular oxygen"/>
    <property type="evidence" value="ECO:0007669"/>
    <property type="project" value="UniProtKB-ARBA"/>
</dbReference>
<dbReference type="Gene3D" id="2.102.10.10">
    <property type="entry name" value="Rieske [2Fe-2S] iron-sulphur domain"/>
    <property type="match status" value="1"/>
</dbReference>
<keyword evidence="2" id="KW-0479">Metal-binding</keyword>
<keyword evidence="3" id="KW-0408">Iron</keyword>
<evidence type="ECO:0000313" key="7">
    <source>
        <dbReference type="EMBL" id="WDH82373.1"/>
    </source>
</evidence>
<dbReference type="Pfam" id="PF00355">
    <property type="entry name" value="Rieske"/>
    <property type="match status" value="1"/>
</dbReference>
<dbReference type="PRINTS" id="PR00162">
    <property type="entry name" value="RIESKE"/>
</dbReference>
<dbReference type="GO" id="GO:0005737">
    <property type="term" value="C:cytoplasm"/>
    <property type="evidence" value="ECO:0007669"/>
    <property type="project" value="TreeGrafter"/>
</dbReference>
<dbReference type="GO" id="GO:0016020">
    <property type="term" value="C:membrane"/>
    <property type="evidence" value="ECO:0007669"/>
    <property type="project" value="InterPro"/>
</dbReference>
<dbReference type="FunFam" id="2.102.10.10:FF:000014">
    <property type="entry name" value="Oxidoreductase, FAD dependent"/>
    <property type="match status" value="1"/>
</dbReference>
<dbReference type="Pfam" id="PF01266">
    <property type="entry name" value="DAO"/>
    <property type="match status" value="1"/>
</dbReference>
<dbReference type="GO" id="GO:0051537">
    <property type="term" value="F:2 iron, 2 sulfur cluster binding"/>
    <property type="evidence" value="ECO:0007669"/>
    <property type="project" value="UniProtKB-KW"/>
</dbReference>
<accession>A0AAX3MZ87</accession>
<evidence type="ECO:0000256" key="4">
    <source>
        <dbReference type="ARBA" id="ARBA00023014"/>
    </source>
</evidence>
<dbReference type="InterPro" id="IPR036188">
    <property type="entry name" value="FAD/NAD-bd_sf"/>
</dbReference>
<dbReference type="GO" id="GO:0004497">
    <property type="term" value="F:monooxygenase activity"/>
    <property type="evidence" value="ECO:0007669"/>
    <property type="project" value="UniProtKB-ARBA"/>
</dbReference>
<name>A0AAX3MZ87_9BACL</name>
<evidence type="ECO:0000256" key="1">
    <source>
        <dbReference type="ARBA" id="ARBA00022714"/>
    </source>
</evidence>
<evidence type="ECO:0000313" key="8">
    <source>
        <dbReference type="Proteomes" id="UP001220962"/>
    </source>
</evidence>
<feature type="domain" description="Rieske" evidence="6">
    <location>
        <begin position="430"/>
        <end position="518"/>
    </location>
</feature>
<protein>
    <submittedName>
        <fullName evidence="7">FAD-dependent oxidoreductase</fullName>
    </submittedName>
</protein>
<evidence type="ECO:0000256" key="3">
    <source>
        <dbReference type="ARBA" id="ARBA00023004"/>
    </source>
</evidence>
<gene>
    <name evidence="7" type="ORF">PUW23_23485</name>
</gene>
<dbReference type="GO" id="GO:0046872">
    <property type="term" value="F:metal ion binding"/>
    <property type="evidence" value="ECO:0007669"/>
    <property type="project" value="UniProtKB-KW"/>
</dbReference>
<dbReference type="CDD" id="cd03477">
    <property type="entry name" value="Rieske_YhfW_C"/>
    <property type="match status" value="1"/>
</dbReference>
<sequence length="518" mass="57850">MNDMNQEFTAAELPKSRESLWRGTVSLPSFERLSENLQTEVTVIGAGMTGITTAYLLAKEGYKVVLIEAGSILDGTTGHTTAKITSQHNLIYHELIQHFGHEQARLYYEANEEALRFIRSVITEKEIDCQLTEEDAYVYIQSENDLKKLKDEFDAYQQLAIPGVWHDKLPIPVPAVAGISVPNQAQFHPLSYLKKLVEELIHLGVKIYEKTTAADLKEEDNKVTVMLERGGHHITSEHVVVASHFPFHDPRMYFARMHAERSYAIAVEPETEFEGGMYVSYDKPERSVRSALYNGKKLLVIGGENHKTGQGISTHQHFEELVRFAGQHFGVKKVHFRWSAQDLVTIDKMPFIGPIGGAYERVLVATGFRKWGMTTSTVAGRLLTDLIVGRHNPYTELVDPGRFKADPSIKNAVKDNLDVAKHLISGKLGLVHKKIEDIQPGEGAVVRHEGKRAGAYKDESGTLHLVDTTCTHLGCEVEWNSGECSWDCPCHGSRFTYDGSVLEGPAVEPLPKLDAHQA</sequence>
<dbReference type="AlphaFoldDB" id="A0AAX3MZ87"/>